<dbReference type="GO" id="GO:0006094">
    <property type="term" value="P:gluconeogenesis"/>
    <property type="evidence" value="ECO:0007669"/>
    <property type="project" value="UniProtKB-UniPathway"/>
</dbReference>
<keyword evidence="12" id="KW-0460">Magnesium</keyword>
<keyword evidence="9" id="KW-0547">Nucleotide-binding</keyword>
<comment type="pathway">
    <text evidence="3">Carbohydrate biosynthesis; gluconeogenesis.</text>
</comment>
<comment type="cofactor">
    <cofactor evidence="1">
        <name>Mg(2+)</name>
        <dbReference type="ChEBI" id="CHEBI:18420"/>
    </cofactor>
</comment>
<keyword evidence="11" id="KW-0067">ATP-binding</keyword>
<evidence type="ECO:0000256" key="8">
    <source>
        <dbReference type="ARBA" id="ARBA00022723"/>
    </source>
</evidence>
<comment type="similarity">
    <text evidence="4">Belongs to the PEP-utilizing enzyme family.</text>
</comment>
<dbReference type="InterPro" id="IPR036637">
    <property type="entry name" value="Phosphohistidine_dom_sf"/>
</dbReference>
<comment type="function">
    <text evidence="2">Catalyzes the phosphorylation of pyruvate to phosphoenolpyruvate.</text>
</comment>
<evidence type="ECO:0000256" key="5">
    <source>
        <dbReference type="ARBA" id="ARBA00011996"/>
    </source>
</evidence>
<dbReference type="Gene3D" id="3.30.1490.20">
    <property type="entry name" value="ATP-grasp fold, A domain"/>
    <property type="match status" value="1"/>
</dbReference>
<dbReference type="EMBL" id="VRZA01000001">
    <property type="protein sequence ID" value="TXS96241.1"/>
    <property type="molecule type" value="Genomic_DNA"/>
</dbReference>
<dbReference type="Gene3D" id="3.30.470.20">
    <property type="entry name" value="ATP-grasp fold, B domain"/>
    <property type="match status" value="1"/>
</dbReference>
<dbReference type="RefSeq" id="WP_148066509.1">
    <property type="nucleotide sequence ID" value="NZ_VRZA01000001.1"/>
</dbReference>
<evidence type="ECO:0000313" key="18">
    <source>
        <dbReference type="Proteomes" id="UP000321039"/>
    </source>
</evidence>
<dbReference type="PANTHER" id="PTHR43030">
    <property type="entry name" value="PHOSPHOENOLPYRUVATE SYNTHASE"/>
    <property type="match status" value="1"/>
</dbReference>
<gene>
    <name evidence="17" type="ORF">FV139_01700</name>
</gene>
<sequence>MRIHRDYGRRLSLALLAPWLLSPLLQAAPAEIAGEAAGGEAAPAARYQAWIEAMKSSPRGPFRRVRWFCQDGEILPPEPFACRDHGGGFQHGEWTEQTLVLRERGYFIANILAGIDPATFLDADHAMDAYGQLIIEKYLVNVDDGWILRRARTVRGAIQAEDENAGGRELLLAMVQRPEWIGPRFLALRAGLRLLPHGSDSTTVQQVREQAVVLAERDPGFSGLRAKIHGAPDGGDATRVRDYAAGRAASERAPYLALADAIDELYRAEPLAGELESLAAKYTAAPWLQERLRIAAAGLGPDSPADTRLTASASLLADLRTHLERVHSPWVRLELLDLGVDLEREFFRAAADLGPRVEEATRRQQLHWLAQAGNAAYGTGLLNTRLQAALQEAIAAGHDSGRSLTMSLEEYRDLLRYLARAPGWGNQALRMQFQGSVVTLTGIEPRAAQFLPDQLRGSPLLFYSRVLDSLARDGNRLAGVRHRLFGREIGVGFNALNPGLAQGILHTSPDLDDLGNLDPDGIYLLPETVADLPPVAGILTGGEGNPLSHIQLLARNLGIPNVTVDETLQRELVRYEGNRVVLAVSDSGLVELSLWDEQWSEVFASNRGVTSVRIEPDLDKLDLEVRRFLPLAELRAEDSGRVVGPKAAKLGELRALFPQQVSRGLAIPFGLFYQEVLARPYPGGGGSIFAWMQANYARLAQLPAGSATRAEATERFRAELYDLVVTSEMSPAFRDMLRQAYTRAFGEDSPGVFVRSDTNVEDLPGFTGAGLNLTLPNVVGFDNLLRSIHRVWASPFSARAFAWRQAHMSQPEHVYTSILLLESVASDKSGVMVTQDIDSGRHDVISVAVNEGLGGAVDGQAAESLRVSLQTGAVKVLATATAPWRRVPDPRGGILQLPASGSDTVLQPHEIDTLVEFARVLPQRFPAITDEQGHPAPADVEFGFEGGELRLFQLRPFLESRQAQGIAYLQGMEARLADIDAVTVALDEVPVAAP</sequence>
<keyword evidence="8" id="KW-0479">Metal-binding</keyword>
<evidence type="ECO:0000256" key="3">
    <source>
        <dbReference type="ARBA" id="ARBA00004742"/>
    </source>
</evidence>
<feature type="chain" id="PRO_5023043072" description="Phosphoenolpyruvate synthase" evidence="15">
    <location>
        <begin position="28"/>
        <end position="994"/>
    </location>
</feature>
<comment type="catalytic activity">
    <reaction evidence="14">
        <text>pyruvate + ATP + H2O = phosphoenolpyruvate + AMP + phosphate + 2 H(+)</text>
        <dbReference type="Rhea" id="RHEA:11364"/>
        <dbReference type="ChEBI" id="CHEBI:15361"/>
        <dbReference type="ChEBI" id="CHEBI:15377"/>
        <dbReference type="ChEBI" id="CHEBI:15378"/>
        <dbReference type="ChEBI" id="CHEBI:30616"/>
        <dbReference type="ChEBI" id="CHEBI:43474"/>
        <dbReference type="ChEBI" id="CHEBI:58702"/>
        <dbReference type="ChEBI" id="CHEBI:456215"/>
        <dbReference type="EC" id="2.7.9.2"/>
    </reaction>
</comment>
<dbReference type="EC" id="2.7.9.2" evidence="5"/>
<dbReference type="SUPFAM" id="SSF52009">
    <property type="entry name" value="Phosphohistidine domain"/>
    <property type="match status" value="1"/>
</dbReference>
<dbReference type="GO" id="GO:0008986">
    <property type="term" value="F:pyruvate, water dikinase activity"/>
    <property type="evidence" value="ECO:0007669"/>
    <property type="project" value="UniProtKB-EC"/>
</dbReference>
<dbReference type="InterPro" id="IPR013815">
    <property type="entry name" value="ATP_grasp_subdomain_1"/>
</dbReference>
<evidence type="ECO:0000256" key="1">
    <source>
        <dbReference type="ARBA" id="ARBA00001946"/>
    </source>
</evidence>
<comment type="caution">
    <text evidence="17">The sequence shown here is derived from an EMBL/GenBank/DDBJ whole genome shotgun (WGS) entry which is preliminary data.</text>
</comment>
<evidence type="ECO:0000256" key="13">
    <source>
        <dbReference type="ARBA" id="ARBA00033470"/>
    </source>
</evidence>
<keyword evidence="7" id="KW-0808">Transferase</keyword>
<evidence type="ECO:0000259" key="16">
    <source>
        <dbReference type="Pfam" id="PF01326"/>
    </source>
</evidence>
<dbReference type="GO" id="GO:0005524">
    <property type="term" value="F:ATP binding"/>
    <property type="evidence" value="ECO:0007669"/>
    <property type="project" value="UniProtKB-KW"/>
</dbReference>
<evidence type="ECO:0000256" key="14">
    <source>
        <dbReference type="ARBA" id="ARBA00047700"/>
    </source>
</evidence>
<evidence type="ECO:0000256" key="11">
    <source>
        <dbReference type="ARBA" id="ARBA00022840"/>
    </source>
</evidence>
<dbReference type="UniPathway" id="UPA00138"/>
<keyword evidence="18" id="KW-1185">Reference proteome</keyword>
<evidence type="ECO:0000256" key="9">
    <source>
        <dbReference type="ARBA" id="ARBA00022741"/>
    </source>
</evidence>
<evidence type="ECO:0000313" key="17">
    <source>
        <dbReference type="EMBL" id="TXS96241.1"/>
    </source>
</evidence>
<reference evidence="17 18" key="1">
    <citation type="submission" date="2019-08" db="EMBL/GenBank/DDBJ databases">
        <title>Parahaliea maris sp. nov., isolated from the surface seawater.</title>
        <authorList>
            <person name="Liu Y."/>
        </authorList>
    </citation>
    <scope>NUCLEOTIDE SEQUENCE [LARGE SCALE GENOMIC DNA]</scope>
    <source>
        <strain evidence="17 18">HSLHS9</strain>
    </source>
</reference>
<evidence type="ECO:0000256" key="6">
    <source>
        <dbReference type="ARBA" id="ARBA00021623"/>
    </source>
</evidence>
<dbReference type="Pfam" id="PF01326">
    <property type="entry name" value="PPDK_N"/>
    <property type="match status" value="1"/>
</dbReference>
<protein>
    <recommendedName>
        <fullName evidence="6">Phosphoenolpyruvate synthase</fullName>
        <ecNumber evidence="5">2.7.9.2</ecNumber>
    </recommendedName>
    <alternativeName>
        <fullName evidence="13">Pyruvate, water dikinase</fullName>
    </alternativeName>
</protein>
<accession>A0A5C9AAC0</accession>
<evidence type="ECO:0000256" key="15">
    <source>
        <dbReference type="SAM" id="SignalP"/>
    </source>
</evidence>
<keyword evidence="17" id="KW-0670">Pyruvate</keyword>
<dbReference type="InterPro" id="IPR006319">
    <property type="entry name" value="PEP_synth"/>
</dbReference>
<evidence type="ECO:0000256" key="10">
    <source>
        <dbReference type="ARBA" id="ARBA00022777"/>
    </source>
</evidence>
<name>A0A5C9AAC0_9GAMM</name>
<dbReference type="PANTHER" id="PTHR43030:SF1">
    <property type="entry name" value="PHOSPHOENOLPYRUVATE SYNTHASE"/>
    <property type="match status" value="1"/>
</dbReference>
<feature type="signal peptide" evidence="15">
    <location>
        <begin position="1"/>
        <end position="27"/>
    </location>
</feature>
<organism evidence="17 18">
    <name type="scientific">Parahaliea maris</name>
    <dbReference type="NCBI Taxonomy" id="2716870"/>
    <lineage>
        <taxon>Bacteria</taxon>
        <taxon>Pseudomonadati</taxon>
        <taxon>Pseudomonadota</taxon>
        <taxon>Gammaproteobacteria</taxon>
        <taxon>Cellvibrionales</taxon>
        <taxon>Halieaceae</taxon>
        <taxon>Parahaliea</taxon>
    </lineage>
</organism>
<dbReference type="Proteomes" id="UP000321039">
    <property type="component" value="Unassembled WGS sequence"/>
</dbReference>
<evidence type="ECO:0000256" key="4">
    <source>
        <dbReference type="ARBA" id="ARBA00007837"/>
    </source>
</evidence>
<dbReference type="SUPFAM" id="SSF56059">
    <property type="entry name" value="Glutathione synthetase ATP-binding domain-like"/>
    <property type="match status" value="1"/>
</dbReference>
<evidence type="ECO:0000256" key="7">
    <source>
        <dbReference type="ARBA" id="ARBA00022679"/>
    </source>
</evidence>
<proteinExistence type="inferred from homology"/>
<dbReference type="InterPro" id="IPR002192">
    <property type="entry name" value="PPDK_AMP/ATP-bd"/>
</dbReference>
<evidence type="ECO:0000256" key="12">
    <source>
        <dbReference type="ARBA" id="ARBA00022842"/>
    </source>
</evidence>
<keyword evidence="10" id="KW-0418">Kinase</keyword>
<dbReference type="AlphaFoldDB" id="A0A5C9AAC0"/>
<keyword evidence="15" id="KW-0732">Signal</keyword>
<evidence type="ECO:0000256" key="2">
    <source>
        <dbReference type="ARBA" id="ARBA00002988"/>
    </source>
</evidence>
<dbReference type="GO" id="GO:0046872">
    <property type="term" value="F:metal ion binding"/>
    <property type="evidence" value="ECO:0007669"/>
    <property type="project" value="UniProtKB-KW"/>
</dbReference>
<feature type="domain" description="Pyruvate phosphate dikinase AMP/ATP-binding" evidence="16">
    <location>
        <begin position="706"/>
        <end position="963"/>
    </location>
</feature>